<evidence type="ECO:0000313" key="7">
    <source>
        <dbReference type="Proteomes" id="UP000443000"/>
    </source>
</evidence>
<dbReference type="Proteomes" id="UP000443000">
    <property type="component" value="Unassembled WGS sequence"/>
</dbReference>
<dbReference type="EMBL" id="WIVW01000012">
    <property type="protein sequence ID" value="MQU27176.1"/>
    <property type="molecule type" value="Genomic_DNA"/>
</dbReference>
<dbReference type="RefSeq" id="WP_153379065.1">
    <property type="nucleotide sequence ID" value="NZ_WIVT01000001.1"/>
</dbReference>
<evidence type="ECO:0000313" key="5">
    <source>
        <dbReference type="EMBL" id="MQU27176.1"/>
    </source>
</evidence>
<feature type="domain" description="DUF4123" evidence="1">
    <location>
        <begin position="5"/>
        <end position="124"/>
    </location>
</feature>
<dbReference type="Proteomes" id="UP000713985">
    <property type="component" value="Unassembled WGS sequence"/>
</dbReference>
<name>A0A6A7YTI9_9PSED</name>
<evidence type="ECO:0000313" key="2">
    <source>
        <dbReference type="EMBL" id="MQT26381.1"/>
    </source>
</evidence>
<comment type="caution">
    <text evidence="3">The sequence shown here is derived from an EMBL/GenBank/DDBJ whole genome shotgun (WGS) entry which is preliminary data.</text>
</comment>
<reference evidence="6 7" key="1">
    <citation type="submission" date="2019-10" db="EMBL/GenBank/DDBJ databases">
        <title>Evaluation of single-gene subtyping targets for Pseudomonas.</title>
        <authorList>
            <person name="Reichler S.J."/>
            <person name="Orsi R.H."/>
            <person name="Wiedmann M."/>
            <person name="Martin N.H."/>
            <person name="Murphy S.I."/>
        </authorList>
    </citation>
    <scope>NUCLEOTIDE SEQUENCE</scope>
    <source>
        <strain evidence="2 8">FSL R10-0802</strain>
        <strain evidence="4 7">FSL R10-1594</strain>
        <strain evidence="5 6">FSL R10-1984</strain>
        <strain evidence="3">FSL R10-2339</strain>
    </source>
</reference>
<proteinExistence type="predicted"/>
<dbReference type="EMBL" id="WIWC01000002">
    <property type="protein sequence ID" value="MQT78786.1"/>
    <property type="molecule type" value="Genomic_DNA"/>
</dbReference>
<accession>A0A6A7YTI9</accession>
<organism evidence="3">
    <name type="scientific">Pseudomonas helleri</name>
    <dbReference type="NCBI Taxonomy" id="1608996"/>
    <lineage>
        <taxon>Bacteria</taxon>
        <taxon>Pseudomonadati</taxon>
        <taxon>Pseudomonadota</taxon>
        <taxon>Gammaproteobacteria</taxon>
        <taxon>Pseudomonadales</taxon>
        <taxon>Pseudomonadaceae</taxon>
        <taxon>Pseudomonas</taxon>
    </lineage>
</organism>
<keyword evidence="8" id="KW-1185">Reference proteome</keyword>
<evidence type="ECO:0000313" key="8">
    <source>
        <dbReference type="Proteomes" id="UP000713985"/>
    </source>
</evidence>
<protein>
    <submittedName>
        <fullName evidence="3">DUF4123 domain-containing protein</fullName>
    </submittedName>
</protein>
<dbReference type="EMBL" id="WIWP01000015">
    <property type="protein sequence ID" value="MQT26381.1"/>
    <property type="molecule type" value="Genomic_DNA"/>
</dbReference>
<gene>
    <name evidence="4" type="ORF">GHN41_00380</name>
    <name evidence="3" type="ORF">GHN86_01690</name>
    <name evidence="2" type="ORF">GHN94_11140</name>
    <name evidence="5" type="ORF">GHO29_11830</name>
</gene>
<evidence type="ECO:0000313" key="4">
    <source>
        <dbReference type="EMBL" id="MQU14901.1"/>
    </source>
</evidence>
<sequence length="282" mass="31643">MMRAYLLLDSHQIAGLHAQLYELAPTATPHALYLMTAYAAMASFGPVVVGVEPGTPLATAFLTHWQDKAGIWLESDAPETELIAHLRSLIHVQLDAEVSAFFRFYDPVITRLWLHDLPAAERDQLMGPVRVIRLPEADGSTLQISQQNPDQPTARYGPTPWLKLSASTLERLCVAQRSQFSQHLVDHAQRYFPHCLHDLNTRQQQAWALACQASAARQGYSAEDEVMLWASLYATYGDDFPQGEGQEIYRNLLAEQGVTPRQRLDRALDELILSAIARELDL</sequence>
<evidence type="ECO:0000313" key="6">
    <source>
        <dbReference type="Proteomes" id="UP000437970"/>
    </source>
</evidence>
<dbReference type="Pfam" id="PF13503">
    <property type="entry name" value="DUF4123"/>
    <property type="match status" value="1"/>
</dbReference>
<evidence type="ECO:0000259" key="1">
    <source>
        <dbReference type="Pfam" id="PF13503"/>
    </source>
</evidence>
<dbReference type="AlphaFoldDB" id="A0A6A7YTI9"/>
<dbReference type="EMBL" id="WIVT01000001">
    <property type="protein sequence ID" value="MQU14901.1"/>
    <property type="molecule type" value="Genomic_DNA"/>
</dbReference>
<dbReference type="InterPro" id="IPR025391">
    <property type="entry name" value="DUF4123"/>
</dbReference>
<dbReference type="OrthoDB" id="6878614at2"/>
<dbReference type="Proteomes" id="UP000437970">
    <property type="component" value="Unassembled WGS sequence"/>
</dbReference>
<evidence type="ECO:0000313" key="3">
    <source>
        <dbReference type="EMBL" id="MQT78786.1"/>
    </source>
</evidence>